<gene>
    <name evidence="2" type="ORF">D9C73_022083</name>
</gene>
<dbReference type="EMBL" id="CM014096">
    <property type="protein sequence ID" value="TKS87959.1"/>
    <property type="molecule type" value="Genomic_DNA"/>
</dbReference>
<dbReference type="SUPFAM" id="SSF90257">
    <property type="entry name" value="Myosin rod fragments"/>
    <property type="match status" value="1"/>
</dbReference>
<dbReference type="STRING" id="240159.A0A4U5VIL3"/>
<evidence type="ECO:0000256" key="1">
    <source>
        <dbReference type="SAM" id="MobiDB-lite"/>
    </source>
</evidence>
<keyword evidence="3" id="KW-1185">Reference proteome</keyword>
<sequence length="150" mass="17227">MQPPTQCNLYRELDEESPTLFSPVKHSLMEDGMETFSNATVLPSGELARQLEEKDSLVSQLTRGKQSFTQQVEDLKRQLEEEVKAKNALAHAVQSARHDCDLLREQFEEEQEAKAELQRGMSKANSEVAQWRTKYETDAIQRTEELEEAK</sequence>
<evidence type="ECO:0000313" key="2">
    <source>
        <dbReference type="EMBL" id="TKS87959.1"/>
    </source>
</evidence>
<protein>
    <submittedName>
        <fullName evidence="2">Myosin heavy chain, fast skeletal muscle</fullName>
    </submittedName>
</protein>
<organism evidence="2 3">
    <name type="scientific">Collichthys lucidus</name>
    <name type="common">Big head croaker</name>
    <name type="synonym">Sciaena lucida</name>
    <dbReference type="NCBI Taxonomy" id="240159"/>
    <lineage>
        <taxon>Eukaryota</taxon>
        <taxon>Metazoa</taxon>
        <taxon>Chordata</taxon>
        <taxon>Craniata</taxon>
        <taxon>Vertebrata</taxon>
        <taxon>Euteleostomi</taxon>
        <taxon>Actinopterygii</taxon>
        <taxon>Neopterygii</taxon>
        <taxon>Teleostei</taxon>
        <taxon>Neoteleostei</taxon>
        <taxon>Acanthomorphata</taxon>
        <taxon>Eupercaria</taxon>
        <taxon>Sciaenidae</taxon>
        <taxon>Collichthys</taxon>
    </lineage>
</organism>
<reference evidence="2 3" key="1">
    <citation type="submission" date="2019-01" db="EMBL/GenBank/DDBJ databases">
        <title>Genome Assembly of Collichthys lucidus.</title>
        <authorList>
            <person name="Cai M."/>
            <person name="Xiao S."/>
        </authorList>
    </citation>
    <scope>NUCLEOTIDE SEQUENCE [LARGE SCALE GENOMIC DNA]</scope>
    <source>
        <strain evidence="2">JT15FE1705JMU</strain>
        <tissue evidence="2">Muscle</tissue>
    </source>
</reference>
<dbReference type="Proteomes" id="UP000298787">
    <property type="component" value="Chromosome 19"/>
</dbReference>
<dbReference type="AlphaFoldDB" id="A0A4U5VIL3"/>
<feature type="region of interest" description="Disordered" evidence="1">
    <location>
        <begin position="113"/>
        <end position="134"/>
    </location>
</feature>
<evidence type="ECO:0000313" key="3">
    <source>
        <dbReference type="Proteomes" id="UP000298787"/>
    </source>
</evidence>
<dbReference type="Gene3D" id="1.20.5.340">
    <property type="match status" value="1"/>
</dbReference>
<accession>A0A4U5VIL3</accession>
<proteinExistence type="predicted"/>
<name>A0A4U5VIL3_COLLU</name>